<name>A0A6P8AQF1_PYRGI</name>
<organism evidence="2 3">
    <name type="scientific">Pyricularia grisea</name>
    <name type="common">Crabgrass-specific blast fungus</name>
    <name type="synonym">Magnaporthe grisea</name>
    <dbReference type="NCBI Taxonomy" id="148305"/>
    <lineage>
        <taxon>Eukaryota</taxon>
        <taxon>Fungi</taxon>
        <taxon>Dikarya</taxon>
        <taxon>Ascomycota</taxon>
        <taxon>Pezizomycotina</taxon>
        <taxon>Sordariomycetes</taxon>
        <taxon>Sordariomycetidae</taxon>
        <taxon>Magnaporthales</taxon>
        <taxon>Pyriculariaceae</taxon>
        <taxon>Pyricularia</taxon>
    </lineage>
</organism>
<dbReference type="GeneID" id="41966915"/>
<feature type="signal peptide" evidence="1">
    <location>
        <begin position="1"/>
        <end position="17"/>
    </location>
</feature>
<feature type="chain" id="PRO_5028455492" evidence="1">
    <location>
        <begin position="18"/>
        <end position="87"/>
    </location>
</feature>
<keyword evidence="1" id="KW-0732">Signal</keyword>
<reference evidence="3" key="3">
    <citation type="submission" date="2025-08" db="UniProtKB">
        <authorList>
            <consortium name="RefSeq"/>
        </authorList>
    </citation>
    <scope>IDENTIFICATION</scope>
    <source>
        <strain evidence="3">NI907</strain>
    </source>
</reference>
<reference evidence="3" key="2">
    <citation type="submission" date="2019-10" db="EMBL/GenBank/DDBJ databases">
        <authorList>
            <consortium name="NCBI Genome Project"/>
        </authorList>
    </citation>
    <scope>NUCLEOTIDE SEQUENCE</scope>
    <source>
        <strain evidence="3">NI907</strain>
    </source>
</reference>
<reference evidence="3" key="1">
    <citation type="journal article" date="2019" name="Mol. Biol. Evol.">
        <title>Blast fungal genomes show frequent chromosomal changes, gene gains and losses, and effector gene turnover.</title>
        <authorList>
            <person name="Gomez Luciano L.B."/>
            <person name="Jason Tsai I."/>
            <person name="Chuma I."/>
            <person name="Tosa Y."/>
            <person name="Chen Y.H."/>
            <person name="Li J.Y."/>
            <person name="Li M.Y."/>
            <person name="Jade Lu M.Y."/>
            <person name="Nakayashiki H."/>
            <person name="Li W.H."/>
        </authorList>
    </citation>
    <scope>NUCLEOTIDE SEQUENCE</scope>
    <source>
        <strain evidence="3">NI907</strain>
    </source>
</reference>
<sequence>MKSSGIVALIFAGLCSAAPGAPVQDGELLERAPIPNPLPAARVCTPPAWNCSGSNMYVCNSGGDWSLSARCGPGRCVLQNGGAYCVA</sequence>
<evidence type="ECO:0000313" key="3">
    <source>
        <dbReference type="RefSeq" id="XP_030977110.1"/>
    </source>
</evidence>
<keyword evidence="2" id="KW-1185">Reference proteome</keyword>
<dbReference type="Proteomes" id="UP000515153">
    <property type="component" value="Unplaced"/>
</dbReference>
<dbReference type="KEGG" id="pgri:PgNI_12053"/>
<proteinExistence type="predicted"/>
<evidence type="ECO:0000313" key="2">
    <source>
        <dbReference type="Proteomes" id="UP000515153"/>
    </source>
</evidence>
<dbReference type="AlphaFoldDB" id="A0A6P8AQF1"/>
<accession>A0A6P8AQF1</accession>
<protein>
    <submittedName>
        <fullName evidence="3">Uncharacterized protein</fullName>
    </submittedName>
</protein>
<gene>
    <name evidence="3" type="ORF">PgNI_12053</name>
</gene>
<dbReference type="RefSeq" id="XP_030977110.1">
    <property type="nucleotide sequence ID" value="XM_031132010.1"/>
</dbReference>
<dbReference type="OrthoDB" id="5168947at2759"/>
<evidence type="ECO:0000256" key="1">
    <source>
        <dbReference type="SAM" id="SignalP"/>
    </source>
</evidence>